<accession>A0ABW2B5V5</accession>
<feature type="compositionally biased region" description="Acidic residues" evidence="1">
    <location>
        <begin position="161"/>
        <end position="177"/>
    </location>
</feature>
<gene>
    <name evidence="3" type="ORF">ACFQFQ_17850</name>
</gene>
<reference evidence="4" key="1">
    <citation type="journal article" date="2019" name="Int. J. Syst. Evol. Microbiol.">
        <title>The Global Catalogue of Microorganisms (GCM) 10K type strain sequencing project: providing services to taxonomists for standard genome sequencing and annotation.</title>
        <authorList>
            <consortium name="The Broad Institute Genomics Platform"/>
            <consortium name="The Broad Institute Genome Sequencing Center for Infectious Disease"/>
            <person name="Wu L."/>
            <person name="Ma J."/>
        </authorList>
    </citation>
    <scope>NUCLEOTIDE SEQUENCE [LARGE SCALE GENOMIC DNA]</scope>
    <source>
        <strain evidence="4">CCUG 66188</strain>
    </source>
</reference>
<feature type="transmembrane region" description="Helical" evidence="2">
    <location>
        <begin position="46"/>
        <end position="74"/>
    </location>
</feature>
<dbReference type="EMBL" id="JBHSWG010000001">
    <property type="protein sequence ID" value="MFC6760923.1"/>
    <property type="molecule type" value="Genomic_DNA"/>
</dbReference>
<dbReference type="Proteomes" id="UP001596353">
    <property type="component" value="Unassembled WGS sequence"/>
</dbReference>
<keyword evidence="2" id="KW-0812">Transmembrane</keyword>
<evidence type="ECO:0000256" key="2">
    <source>
        <dbReference type="SAM" id="Phobius"/>
    </source>
</evidence>
<name>A0ABW2B5V5_9RHOB</name>
<evidence type="ECO:0000313" key="4">
    <source>
        <dbReference type="Proteomes" id="UP001596353"/>
    </source>
</evidence>
<keyword evidence="2" id="KW-0472">Membrane</keyword>
<protein>
    <submittedName>
        <fullName evidence="3">Uncharacterized protein</fullName>
    </submittedName>
</protein>
<keyword evidence="2" id="KW-1133">Transmembrane helix</keyword>
<evidence type="ECO:0000313" key="3">
    <source>
        <dbReference type="EMBL" id="MFC6760923.1"/>
    </source>
</evidence>
<organism evidence="3 4">
    <name type="scientific">Sulfitobacter porphyrae</name>
    <dbReference type="NCBI Taxonomy" id="1246864"/>
    <lineage>
        <taxon>Bacteria</taxon>
        <taxon>Pseudomonadati</taxon>
        <taxon>Pseudomonadota</taxon>
        <taxon>Alphaproteobacteria</taxon>
        <taxon>Rhodobacterales</taxon>
        <taxon>Roseobacteraceae</taxon>
        <taxon>Sulfitobacter</taxon>
    </lineage>
</organism>
<evidence type="ECO:0000256" key="1">
    <source>
        <dbReference type="SAM" id="MobiDB-lite"/>
    </source>
</evidence>
<keyword evidence="4" id="KW-1185">Reference proteome</keyword>
<feature type="transmembrane region" description="Helical" evidence="2">
    <location>
        <begin position="5"/>
        <end position="26"/>
    </location>
</feature>
<comment type="caution">
    <text evidence="3">The sequence shown here is derived from an EMBL/GenBank/DDBJ whole genome shotgun (WGS) entry which is preliminary data.</text>
</comment>
<feature type="region of interest" description="Disordered" evidence="1">
    <location>
        <begin position="152"/>
        <end position="177"/>
    </location>
</feature>
<proteinExistence type="predicted"/>
<sequence length="177" mass="18519">MSAAILGSIIGGFAAVAAIIFWFGWGLPGQGQAAYIDPTRSDYVDLLLTVATIFLGAVGLAVTVGALVIGLVALKTLREIKDEAADGAKDAAADKINETMAAELEPNVNAKVQEALPTALQAALLNDELGHRILSEMAQRGELDEVLERVAMRMQGGGPEPDPDNADQYADDEGEEA</sequence>